<comment type="caution">
    <text evidence="10">The sequence shown here is derived from an EMBL/GenBank/DDBJ whole genome shotgun (WGS) entry which is preliminary data.</text>
</comment>
<dbReference type="GO" id="GO:0009103">
    <property type="term" value="P:lipopolysaccharide biosynthetic process"/>
    <property type="evidence" value="ECO:0007669"/>
    <property type="project" value="UniProtKB-ARBA"/>
</dbReference>
<dbReference type="EMBL" id="VBSN01000069">
    <property type="protein sequence ID" value="KAA6434103.1"/>
    <property type="molecule type" value="Genomic_DNA"/>
</dbReference>
<evidence type="ECO:0000259" key="9">
    <source>
        <dbReference type="Pfam" id="PF13231"/>
    </source>
</evidence>
<reference evidence="10 11" key="1">
    <citation type="submission" date="2019-05" db="EMBL/GenBank/DDBJ databases">
        <authorList>
            <person name="Qu J.-H."/>
        </authorList>
    </citation>
    <scope>NUCLEOTIDE SEQUENCE [LARGE SCALE GENOMIC DNA]</scope>
    <source>
        <strain evidence="10 11">NS28</strain>
    </source>
</reference>
<comment type="subcellular location">
    <subcellularLocation>
        <location evidence="1">Cell membrane</location>
        <topology evidence="1">Multi-pass membrane protein</topology>
    </subcellularLocation>
</comment>
<proteinExistence type="predicted"/>
<organism evidence="10 11">
    <name type="scientific">Dyadobacter flavalbus</name>
    <dbReference type="NCBI Taxonomy" id="2579942"/>
    <lineage>
        <taxon>Bacteria</taxon>
        <taxon>Pseudomonadati</taxon>
        <taxon>Bacteroidota</taxon>
        <taxon>Cytophagia</taxon>
        <taxon>Cytophagales</taxon>
        <taxon>Spirosomataceae</taxon>
        <taxon>Dyadobacter</taxon>
    </lineage>
</organism>
<accession>A0A5M8QGZ2</accession>
<feature type="transmembrane region" description="Helical" evidence="8">
    <location>
        <begin position="168"/>
        <end position="196"/>
    </location>
</feature>
<feature type="transmembrane region" description="Helical" evidence="8">
    <location>
        <begin position="273"/>
        <end position="296"/>
    </location>
</feature>
<dbReference type="PANTHER" id="PTHR33908">
    <property type="entry name" value="MANNOSYLTRANSFERASE YKCB-RELATED"/>
    <property type="match status" value="1"/>
</dbReference>
<feature type="transmembrane region" description="Helical" evidence="8">
    <location>
        <begin position="12"/>
        <end position="29"/>
    </location>
</feature>
<keyword evidence="6 8" id="KW-1133">Transmembrane helix</keyword>
<keyword evidence="2" id="KW-1003">Cell membrane</keyword>
<keyword evidence="7 8" id="KW-0472">Membrane</keyword>
<keyword evidence="11" id="KW-1185">Reference proteome</keyword>
<dbReference type="RefSeq" id="WP_139014269.1">
    <property type="nucleotide sequence ID" value="NZ_VBSN01000069.1"/>
</dbReference>
<dbReference type="Proteomes" id="UP000323994">
    <property type="component" value="Unassembled WGS sequence"/>
</dbReference>
<dbReference type="GO" id="GO:0010041">
    <property type="term" value="P:response to iron(III) ion"/>
    <property type="evidence" value="ECO:0007669"/>
    <property type="project" value="TreeGrafter"/>
</dbReference>
<feature type="transmembrane region" description="Helical" evidence="8">
    <location>
        <begin position="386"/>
        <end position="405"/>
    </location>
</feature>
<dbReference type="InterPro" id="IPR038731">
    <property type="entry name" value="RgtA/B/C-like"/>
</dbReference>
<feature type="transmembrane region" description="Helical" evidence="8">
    <location>
        <begin position="330"/>
        <end position="347"/>
    </location>
</feature>
<keyword evidence="3" id="KW-0328">Glycosyltransferase</keyword>
<dbReference type="GO" id="GO:0005886">
    <property type="term" value="C:plasma membrane"/>
    <property type="evidence" value="ECO:0007669"/>
    <property type="project" value="UniProtKB-SubCell"/>
</dbReference>
<dbReference type="InterPro" id="IPR050297">
    <property type="entry name" value="LipidA_mod_glycosyltrf_83"/>
</dbReference>
<evidence type="ECO:0000313" key="10">
    <source>
        <dbReference type="EMBL" id="KAA6434103.1"/>
    </source>
</evidence>
<evidence type="ECO:0000256" key="3">
    <source>
        <dbReference type="ARBA" id="ARBA00022676"/>
    </source>
</evidence>
<keyword evidence="5 8" id="KW-0812">Transmembrane</keyword>
<dbReference type="PANTHER" id="PTHR33908:SF3">
    <property type="entry name" value="UNDECAPRENYL PHOSPHATE-ALPHA-4-AMINO-4-DEOXY-L-ARABINOSE ARABINOSYL TRANSFERASE"/>
    <property type="match status" value="1"/>
</dbReference>
<evidence type="ECO:0000256" key="8">
    <source>
        <dbReference type="SAM" id="Phobius"/>
    </source>
</evidence>
<dbReference type="AlphaFoldDB" id="A0A5M8QGZ2"/>
<evidence type="ECO:0000256" key="2">
    <source>
        <dbReference type="ARBA" id="ARBA00022475"/>
    </source>
</evidence>
<feature type="transmembrane region" description="Helical" evidence="8">
    <location>
        <begin position="417"/>
        <end position="435"/>
    </location>
</feature>
<gene>
    <name evidence="10" type="ORF">FEM33_22755</name>
</gene>
<feature type="transmembrane region" description="Helical" evidence="8">
    <location>
        <begin position="308"/>
        <end position="324"/>
    </location>
</feature>
<name>A0A5M8QGZ2_9BACT</name>
<feature type="transmembrane region" description="Helical" evidence="8">
    <location>
        <begin position="115"/>
        <end position="133"/>
    </location>
</feature>
<keyword evidence="4 10" id="KW-0808">Transferase</keyword>
<dbReference type="Pfam" id="PF13231">
    <property type="entry name" value="PMT_2"/>
    <property type="match status" value="1"/>
</dbReference>
<sequence>MREADLVLKRNFSWLLALGILLNIPGLFLDIMEPDGALYATIAKHIVLHRDWINLFGDGHDWLDKPHFPFWMAAASYKVLGINGFAYKLPAFLFWLGGLWYTYVTARDLFNDSVARISVLLYTVALHSTLANFDVRAEPYLTTCIIASVWHMLAAYRNGNFWHVVAAAFFAACAMMTKGIFVLATIGGGWVIFWIITRQWKQFVNYKWWIMAVLCLVFIIPELYSLYVQFDMHPEKVVFGRTNVSGVRFFFWDSQFGRFFNTGPIKGSGNKLFFLHTTLWAFLPWSAGLVAGIVYLIGYDKNRDPARWIIYGSALVTFVLFSLSKFQLPHYIVIIFPYLSVITAFFIDQQAENPGLKHLVKVQTALVLLLGATILWLLYITGIKHAITAATITLLLVLAGSVVKFKSRLLSLLFKGYVAAAMMYVFLFVFFYPFLLEYQSGRKAAGLIPVRDRDVPVAAYGAFSYTFEFYAPGDVALLGSKAGLQHFLDKKPGYLFTSAAFGDSLIRSGVKADILGKPAYYRITKLKLHFLDSRKRDEMLETRYLLYIR</sequence>
<dbReference type="OrthoDB" id="9178203at2"/>
<evidence type="ECO:0000256" key="1">
    <source>
        <dbReference type="ARBA" id="ARBA00004651"/>
    </source>
</evidence>
<dbReference type="GO" id="GO:0016763">
    <property type="term" value="F:pentosyltransferase activity"/>
    <property type="evidence" value="ECO:0007669"/>
    <property type="project" value="TreeGrafter"/>
</dbReference>
<evidence type="ECO:0000256" key="7">
    <source>
        <dbReference type="ARBA" id="ARBA00023136"/>
    </source>
</evidence>
<evidence type="ECO:0000256" key="5">
    <source>
        <dbReference type="ARBA" id="ARBA00022692"/>
    </source>
</evidence>
<evidence type="ECO:0000313" key="11">
    <source>
        <dbReference type="Proteomes" id="UP000323994"/>
    </source>
</evidence>
<evidence type="ECO:0000256" key="6">
    <source>
        <dbReference type="ARBA" id="ARBA00022989"/>
    </source>
</evidence>
<feature type="domain" description="Glycosyltransferase RgtA/B/C/D-like" evidence="9">
    <location>
        <begin position="64"/>
        <end position="224"/>
    </location>
</feature>
<feature type="transmembrane region" description="Helical" evidence="8">
    <location>
        <begin position="359"/>
        <end position="380"/>
    </location>
</feature>
<feature type="transmembrane region" description="Helical" evidence="8">
    <location>
        <begin position="208"/>
        <end position="227"/>
    </location>
</feature>
<protein>
    <submittedName>
        <fullName evidence="10">Glycosyl transferase</fullName>
    </submittedName>
</protein>
<evidence type="ECO:0000256" key="4">
    <source>
        <dbReference type="ARBA" id="ARBA00022679"/>
    </source>
</evidence>
<feature type="transmembrane region" description="Helical" evidence="8">
    <location>
        <begin position="85"/>
        <end position="103"/>
    </location>
</feature>